<organism evidence="2 3">
    <name type="scientific">Hanseniaspora osmophila</name>
    <dbReference type="NCBI Taxonomy" id="56408"/>
    <lineage>
        <taxon>Eukaryota</taxon>
        <taxon>Fungi</taxon>
        <taxon>Dikarya</taxon>
        <taxon>Ascomycota</taxon>
        <taxon>Saccharomycotina</taxon>
        <taxon>Saccharomycetes</taxon>
        <taxon>Saccharomycodales</taxon>
        <taxon>Saccharomycodaceae</taxon>
        <taxon>Hanseniaspora</taxon>
    </lineage>
</organism>
<name>A0A1E5RNF9_9ASCO</name>
<feature type="compositionally biased region" description="Acidic residues" evidence="1">
    <location>
        <begin position="183"/>
        <end position="193"/>
    </location>
</feature>
<dbReference type="OrthoDB" id="10263222at2759"/>
<evidence type="ECO:0000256" key="1">
    <source>
        <dbReference type="SAM" id="MobiDB-lite"/>
    </source>
</evidence>
<dbReference type="AlphaFoldDB" id="A0A1E5RNF9"/>
<proteinExistence type="predicted"/>
<dbReference type="GO" id="GO:0090730">
    <property type="term" value="C:Las1 complex"/>
    <property type="evidence" value="ECO:0007669"/>
    <property type="project" value="InterPro"/>
</dbReference>
<feature type="region of interest" description="Disordered" evidence="1">
    <location>
        <begin position="183"/>
        <end position="206"/>
    </location>
</feature>
<dbReference type="EMBL" id="LPNM01000005">
    <property type="protein sequence ID" value="OEJ88411.1"/>
    <property type="molecule type" value="Genomic_DNA"/>
</dbReference>
<dbReference type="PANTHER" id="PTHR15002:SF0">
    <property type="entry name" value="RIBOSOMAL BIOGENESIS PROTEIN LAS1L"/>
    <property type="match status" value="1"/>
</dbReference>
<accession>A0A1E5RNF9</accession>
<protein>
    <submittedName>
        <fullName evidence="2">Protein LAS1</fullName>
    </submittedName>
</protein>
<dbReference type="GO" id="GO:0000460">
    <property type="term" value="P:maturation of 5.8S rRNA"/>
    <property type="evidence" value="ECO:0007669"/>
    <property type="project" value="TreeGrafter"/>
</dbReference>
<evidence type="ECO:0000313" key="3">
    <source>
        <dbReference type="Proteomes" id="UP000095728"/>
    </source>
</evidence>
<dbReference type="InParanoid" id="A0A1E5RNF9"/>
<dbReference type="GO" id="GO:0000470">
    <property type="term" value="P:maturation of LSU-rRNA"/>
    <property type="evidence" value="ECO:0007669"/>
    <property type="project" value="TreeGrafter"/>
</dbReference>
<dbReference type="Proteomes" id="UP000095728">
    <property type="component" value="Unassembled WGS sequence"/>
</dbReference>
<dbReference type="GO" id="GO:0030687">
    <property type="term" value="C:preribosome, large subunit precursor"/>
    <property type="evidence" value="ECO:0007669"/>
    <property type="project" value="TreeGrafter"/>
</dbReference>
<dbReference type="InterPro" id="IPR007174">
    <property type="entry name" value="Las1"/>
</dbReference>
<dbReference type="Pfam" id="PF04031">
    <property type="entry name" value="Las1"/>
    <property type="match status" value="1"/>
</dbReference>
<evidence type="ECO:0000313" key="2">
    <source>
        <dbReference type="EMBL" id="OEJ88411.1"/>
    </source>
</evidence>
<feature type="compositionally biased region" description="Basic and acidic residues" evidence="1">
    <location>
        <begin position="194"/>
        <end position="206"/>
    </location>
</feature>
<comment type="caution">
    <text evidence="2">The sequence shown here is derived from an EMBL/GenBank/DDBJ whole genome shotgun (WGS) entry which is preliminary data.</text>
</comment>
<dbReference type="FunCoup" id="A0A1E5RNF9">
    <property type="interactions" value="100"/>
</dbReference>
<sequence>MSGLTKKERKLQNSLVVVPWKDHQEYDELKTNLFSDDIKLAQLSMRKVKIWMNLQNNCPVQHVMEYTVLLLEGQLFDQSRSILNDSFVNEDAIDFIVKQNYCMVLIRFINGLLDPLQNSVYAIPLMKLCEKIGIPKYIVEMRHQATHERIMPCLEMLRFAVSNCLTWVRKNYWDMETFEVQEDEEDDDFGDEEAVSREEEKKEAKRKQEEYDQGKFLIQFFVNNSAKFRSNQALFLDRVFRSNFEINDENKIEQRNRESVREYIQKLKLFWKSLTAKGTFAKQVHSLIQKDQTDEEELFLFLQLLFNKLANFDFHFVTSMEKSLLNSFLEKNMLCEILKIVDLSKFLSLYGSLWNGKITDVETLQSLIDLLETELPLKKWRKHENHGKMLADLNFLQKTKLENSGNDENDTRKQKLNEEVPILSSGDTQKKDRDASPKRSLNSVDDILNDITTLKKKPKSLKTKLVKTQMIYCFETPTDWEFKPFGVL</sequence>
<feature type="compositionally biased region" description="Basic and acidic residues" evidence="1">
    <location>
        <begin position="409"/>
        <end position="418"/>
    </location>
</feature>
<dbReference type="PANTHER" id="PTHR15002">
    <property type="entry name" value="RIBOSOMAL BIOGENESIS PROTEIN LAS1L"/>
    <property type="match status" value="1"/>
</dbReference>
<gene>
    <name evidence="2" type="ORF">AWRI3579_g990</name>
</gene>
<keyword evidence="3" id="KW-1185">Reference proteome</keyword>
<dbReference type="STRING" id="56408.A0A1E5RNF9"/>
<reference evidence="3" key="1">
    <citation type="journal article" date="2016" name="Genome Announc.">
        <title>Genome sequences of three species of Hanseniaspora isolated from spontaneous wine fermentations.</title>
        <authorList>
            <person name="Sternes P.R."/>
            <person name="Lee D."/>
            <person name="Kutyna D.R."/>
            <person name="Borneman A.R."/>
        </authorList>
    </citation>
    <scope>NUCLEOTIDE SEQUENCE [LARGE SCALE GENOMIC DNA]</scope>
    <source>
        <strain evidence="3">AWRI3579</strain>
    </source>
</reference>
<feature type="region of interest" description="Disordered" evidence="1">
    <location>
        <begin position="402"/>
        <end position="441"/>
    </location>
</feature>
<dbReference type="GO" id="GO:0004519">
    <property type="term" value="F:endonuclease activity"/>
    <property type="evidence" value="ECO:0007669"/>
    <property type="project" value="InterPro"/>
</dbReference>
<feature type="compositionally biased region" description="Basic and acidic residues" evidence="1">
    <location>
        <begin position="428"/>
        <end position="437"/>
    </location>
</feature>